<dbReference type="Pfam" id="PF06114">
    <property type="entry name" value="Peptidase_M78"/>
    <property type="match status" value="1"/>
</dbReference>
<evidence type="ECO:0000313" key="3">
    <source>
        <dbReference type="Proteomes" id="UP000215433"/>
    </source>
</evidence>
<evidence type="ECO:0000259" key="1">
    <source>
        <dbReference type="Pfam" id="PF06114"/>
    </source>
</evidence>
<dbReference type="RefSeq" id="WP_093959635.1">
    <property type="nucleotide sequence ID" value="NZ_NEWD01000004.1"/>
</dbReference>
<comment type="caution">
    <text evidence="2">The sequence shown here is derived from an EMBL/GenBank/DDBJ whole genome shotgun (WGS) entry which is preliminary data.</text>
</comment>
<dbReference type="EMBL" id="NEWD01000004">
    <property type="protein sequence ID" value="OXN01441.1"/>
    <property type="molecule type" value="Genomic_DNA"/>
</dbReference>
<dbReference type="InterPro" id="IPR010359">
    <property type="entry name" value="IrrE_HExxH"/>
</dbReference>
<evidence type="ECO:0000313" key="2">
    <source>
        <dbReference type="EMBL" id="OXN01441.1"/>
    </source>
</evidence>
<dbReference type="Gene3D" id="1.10.10.2910">
    <property type="match status" value="1"/>
</dbReference>
<sequence>MASITIDDLYREAEMLGVRIRERRLPEHWCGAYVDDYRLIVLDETLLDHQRLCTLAHELVHARYHDRSCNPLSSGMLERRARRESMLRLIDRESYRMAERVYDEDVYAIACELGVTVRMVRCYQRYLHDQGTVA</sequence>
<reference evidence="2 3" key="1">
    <citation type="submission" date="2017-05" db="EMBL/GenBank/DDBJ databases">
        <title>Bifidobacterium vansinderenii sp. nov.</title>
        <authorList>
            <person name="Lugli G.A."/>
            <person name="Duranti S."/>
            <person name="Mangifesta M."/>
        </authorList>
    </citation>
    <scope>NUCLEOTIDE SEQUENCE [LARGE SCALE GENOMIC DNA]</scope>
    <source>
        <strain evidence="2 3">Tam10B</strain>
    </source>
</reference>
<protein>
    <recommendedName>
        <fullName evidence="1">IrrE N-terminal-like domain-containing protein</fullName>
    </recommendedName>
</protein>
<accession>A0A229W0S3</accession>
<dbReference type="Proteomes" id="UP000215433">
    <property type="component" value="Unassembled WGS sequence"/>
</dbReference>
<dbReference type="OrthoDB" id="4727201at2"/>
<keyword evidence="3" id="KW-1185">Reference proteome</keyword>
<name>A0A229W0S3_9BIFI</name>
<dbReference type="AlphaFoldDB" id="A0A229W0S3"/>
<feature type="domain" description="IrrE N-terminal-like" evidence="1">
    <location>
        <begin position="14"/>
        <end position="120"/>
    </location>
</feature>
<gene>
    <name evidence="2" type="ORF">Tam10B_0444</name>
</gene>
<organism evidence="2 3">
    <name type="scientific">Bifidobacterium vansinderenii</name>
    <dbReference type="NCBI Taxonomy" id="1984871"/>
    <lineage>
        <taxon>Bacteria</taxon>
        <taxon>Bacillati</taxon>
        <taxon>Actinomycetota</taxon>
        <taxon>Actinomycetes</taxon>
        <taxon>Bifidobacteriales</taxon>
        <taxon>Bifidobacteriaceae</taxon>
        <taxon>Bifidobacterium</taxon>
    </lineage>
</organism>
<proteinExistence type="predicted"/>